<dbReference type="VEuPathDB" id="FungiDB:P170DRAFT_460827"/>
<dbReference type="EMBL" id="MSFO01000001">
    <property type="protein sequence ID" value="PLB54790.1"/>
    <property type="molecule type" value="Genomic_DNA"/>
</dbReference>
<evidence type="ECO:0000313" key="2">
    <source>
        <dbReference type="EMBL" id="PLB54790.1"/>
    </source>
</evidence>
<keyword evidence="3" id="KW-1185">Reference proteome</keyword>
<proteinExistence type="predicted"/>
<dbReference type="OrthoDB" id="4516018at2759"/>
<organism evidence="2 3">
    <name type="scientific">Aspergillus steynii IBT 23096</name>
    <dbReference type="NCBI Taxonomy" id="1392250"/>
    <lineage>
        <taxon>Eukaryota</taxon>
        <taxon>Fungi</taxon>
        <taxon>Dikarya</taxon>
        <taxon>Ascomycota</taxon>
        <taxon>Pezizomycotina</taxon>
        <taxon>Eurotiomycetes</taxon>
        <taxon>Eurotiomycetidae</taxon>
        <taxon>Eurotiales</taxon>
        <taxon>Aspergillaceae</taxon>
        <taxon>Aspergillus</taxon>
        <taxon>Aspergillus subgen. Circumdati</taxon>
    </lineage>
</organism>
<feature type="chain" id="PRO_5014185261" evidence="1">
    <location>
        <begin position="20"/>
        <end position="256"/>
    </location>
</feature>
<dbReference type="AlphaFoldDB" id="A0A2I2GPI5"/>
<name>A0A2I2GPI5_9EURO</name>
<protein>
    <submittedName>
        <fullName evidence="2">Uncharacterized protein</fullName>
    </submittedName>
</protein>
<reference evidence="2 3" key="1">
    <citation type="submission" date="2016-12" db="EMBL/GenBank/DDBJ databases">
        <title>The genomes of Aspergillus section Nigri reveals drivers in fungal speciation.</title>
        <authorList>
            <consortium name="DOE Joint Genome Institute"/>
            <person name="Vesth T.C."/>
            <person name="Nybo J."/>
            <person name="Theobald S."/>
            <person name="Brandl J."/>
            <person name="Frisvad J.C."/>
            <person name="Nielsen K.F."/>
            <person name="Lyhne E.K."/>
            <person name="Kogle M.E."/>
            <person name="Kuo A."/>
            <person name="Riley R."/>
            <person name="Clum A."/>
            <person name="Nolan M."/>
            <person name="Lipzen A."/>
            <person name="Salamov A."/>
            <person name="Henrissat B."/>
            <person name="Wiebenga A."/>
            <person name="De Vries R.P."/>
            <person name="Grigoriev I.V."/>
            <person name="Mortensen U.H."/>
            <person name="Andersen M.R."/>
            <person name="Baker S.E."/>
        </authorList>
    </citation>
    <scope>NUCLEOTIDE SEQUENCE [LARGE SCALE GENOMIC DNA]</scope>
    <source>
        <strain evidence="2 3">IBT 23096</strain>
    </source>
</reference>
<keyword evidence="1" id="KW-0732">Signal</keyword>
<evidence type="ECO:0000313" key="3">
    <source>
        <dbReference type="Proteomes" id="UP000234275"/>
    </source>
</evidence>
<comment type="caution">
    <text evidence="2">The sequence shown here is derived from an EMBL/GenBank/DDBJ whole genome shotgun (WGS) entry which is preliminary data.</text>
</comment>
<dbReference type="GeneID" id="36559671"/>
<dbReference type="Proteomes" id="UP000234275">
    <property type="component" value="Unassembled WGS sequence"/>
</dbReference>
<dbReference type="RefSeq" id="XP_024710092.1">
    <property type="nucleotide sequence ID" value="XM_024851973.1"/>
</dbReference>
<sequence length="256" mass="27551">MHFTTLLLTLASLGLGVHGQGSCQTSTVNSAACGSYPNGCPGSTFLSAKGNCREQFGLVDGSNCCCDCPGDEERHHCLISFVGSIGDIYNKEPKNLIGFCQDQVHYFAGNPAELFSEADCKGVQERIVKDMNDYYDKKNPNAKYTPFGHTESVPKKGTYFTAVKPKGETGKNSDGEKYWALKIKVAIESSSAGKDINKVCPIAKGMSTSRPAQCLLEKLNVCEHAFGGVFHGSSTFGGYKPKNGVEKEPKWAHGQG</sequence>
<feature type="signal peptide" evidence="1">
    <location>
        <begin position="1"/>
        <end position="19"/>
    </location>
</feature>
<evidence type="ECO:0000256" key="1">
    <source>
        <dbReference type="SAM" id="SignalP"/>
    </source>
</evidence>
<gene>
    <name evidence="2" type="ORF">P170DRAFT_460827</name>
</gene>
<accession>A0A2I2GPI5</accession>